<keyword evidence="1" id="KW-0378">Hydrolase</keyword>
<dbReference type="Proteomes" id="UP001374599">
    <property type="component" value="Unassembled WGS sequence"/>
</dbReference>
<comment type="caution">
    <text evidence="1">The sequence shown here is derived from an EMBL/GenBank/DDBJ whole genome shotgun (WGS) entry which is preliminary data.</text>
</comment>
<organism evidence="1 2">
    <name type="scientific">Vallitalea maricola</name>
    <dbReference type="NCBI Taxonomy" id="3074433"/>
    <lineage>
        <taxon>Bacteria</taxon>
        <taxon>Bacillati</taxon>
        <taxon>Bacillota</taxon>
        <taxon>Clostridia</taxon>
        <taxon>Lachnospirales</taxon>
        <taxon>Vallitaleaceae</taxon>
        <taxon>Vallitalea</taxon>
    </lineage>
</organism>
<proteinExistence type="predicted"/>
<accession>A0ACB5URP2</accession>
<evidence type="ECO:0000313" key="2">
    <source>
        <dbReference type="Proteomes" id="UP001374599"/>
    </source>
</evidence>
<evidence type="ECO:0000313" key="1">
    <source>
        <dbReference type="EMBL" id="GMQ65392.1"/>
    </source>
</evidence>
<sequence>MIEGIIFDMDGLMLDTESIALESWERAGKEFGYVISRELMMKAVGRTLVDTRKLLVKNLGDDFPFEEVRKIRIDYTKEFMSLNGVPMKEGLIEFLEYCRTLKIPTAVATSTNRSDALELLEKVDIVGYFNTIVCGDEIEKGKPEPDIFLMASKKLGVNPERCIVLEDSENGILAATRANMIPIWIPDIIIESDIARDNARYICNSLNEVNIIINELNN</sequence>
<reference evidence="1" key="1">
    <citation type="submission" date="2023-09" db="EMBL/GenBank/DDBJ databases">
        <title>Vallitalea sediminicola and Vallitalea maricola sp. nov., anaerobic bacteria isolated from marine sediment.</title>
        <authorList>
            <person name="Hirano S."/>
            <person name="Maeda A."/>
            <person name="Terahara T."/>
            <person name="Mori K."/>
            <person name="Hamada M."/>
            <person name="Matsumoto R."/>
            <person name="Kobayashi T."/>
        </authorList>
    </citation>
    <scope>NUCLEOTIDE SEQUENCE</scope>
    <source>
        <strain evidence="1">AN17-2</strain>
    </source>
</reference>
<keyword evidence="2" id="KW-1185">Reference proteome</keyword>
<name>A0ACB5URP2_9FIRM</name>
<protein>
    <submittedName>
        <fullName evidence="1">HAD family hydrolase</fullName>
    </submittedName>
</protein>
<dbReference type="EMBL" id="BTPU01000151">
    <property type="protein sequence ID" value="GMQ65392.1"/>
    <property type="molecule type" value="Genomic_DNA"/>
</dbReference>
<gene>
    <name evidence="1" type="ORF">AN2V17_46370</name>
</gene>